<evidence type="ECO:0000256" key="2">
    <source>
        <dbReference type="ARBA" id="ARBA00009405"/>
    </source>
</evidence>
<evidence type="ECO:0000256" key="5">
    <source>
        <dbReference type="ARBA" id="ARBA00023239"/>
    </source>
</evidence>
<dbReference type="SUPFAM" id="SSF51569">
    <property type="entry name" value="Aldolase"/>
    <property type="match status" value="1"/>
</dbReference>
<keyword evidence="4" id="KW-0479">Metal-binding</keyword>
<dbReference type="PATRIC" id="fig|349215.9.peg.791"/>
<reference evidence="7 8" key="1">
    <citation type="journal article" date="2013" name="ISME J.">
        <title>By their genes ye shall know them: genomic signatures of predatory bacteria.</title>
        <authorList>
            <person name="Pasternak Z."/>
            <person name="Pietrokovski S."/>
            <person name="Rotem O."/>
            <person name="Gophna U."/>
            <person name="Lurie-Weinberger M.N."/>
            <person name="Jurkevitch E."/>
        </authorList>
    </citation>
    <scope>NUCLEOTIDE SEQUENCE [LARGE SCALE GENOMIC DNA]</scope>
    <source>
        <strain evidence="7">EPB</strain>
    </source>
</reference>
<evidence type="ECO:0000256" key="1">
    <source>
        <dbReference type="ARBA" id="ARBA00005143"/>
    </source>
</evidence>
<gene>
    <name evidence="7" type="ORF">A11S_805</name>
</gene>
<dbReference type="RefSeq" id="WP_015467178.1">
    <property type="nucleotide sequence ID" value="NC_020812.1"/>
</dbReference>
<dbReference type="PANTHER" id="PTHR42738:SF7">
    <property type="entry name" value="HYDROXYMETHYLGLUTARYL-COA LYASE"/>
    <property type="match status" value="1"/>
</dbReference>
<dbReference type="AlphaFoldDB" id="M4VEI1"/>
<evidence type="ECO:0000313" key="8">
    <source>
        <dbReference type="Proteomes" id="UP000011932"/>
    </source>
</evidence>
<dbReference type="GO" id="GO:0006552">
    <property type="term" value="P:L-leucine catabolic process"/>
    <property type="evidence" value="ECO:0007669"/>
    <property type="project" value="TreeGrafter"/>
</dbReference>
<evidence type="ECO:0000256" key="3">
    <source>
        <dbReference type="ARBA" id="ARBA00012910"/>
    </source>
</evidence>
<comment type="pathway">
    <text evidence="1">Metabolic intermediate metabolism; (S)-3-hydroxy-3-methylglutaryl-CoA degradation; acetoacetate from (S)-3-hydroxy-3-methylglutaryl-CoA: step 1/1.</text>
</comment>
<comment type="similarity">
    <text evidence="2">Belongs to the HMG-CoA lyase family.</text>
</comment>
<dbReference type="Pfam" id="PF00682">
    <property type="entry name" value="HMGL-like"/>
    <property type="match status" value="1"/>
</dbReference>
<dbReference type="PANTHER" id="PTHR42738">
    <property type="entry name" value="HYDROXYMETHYLGLUTARYL-COA LYASE"/>
    <property type="match status" value="1"/>
</dbReference>
<accession>M4VEI1</accession>
<dbReference type="OrthoDB" id="9784013at2"/>
<dbReference type="EC" id="4.1.3.4" evidence="3"/>
<dbReference type="HOGENOM" id="CLU_022138_3_2_5"/>
<dbReference type="PROSITE" id="PS50991">
    <property type="entry name" value="PYR_CT"/>
    <property type="match status" value="1"/>
</dbReference>
<dbReference type="FunFam" id="3.20.20.70:FF:000201">
    <property type="entry name" value="Hydroxymethylglutaryl-CoA lyase"/>
    <property type="match status" value="1"/>
</dbReference>
<evidence type="ECO:0000313" key="7">
    <source>
        <dbReference type="EMBL" id="AGH97628.1"/>
    </source>
</evidence>
<dbReference type="CDD" id="cd07938">
    <property type="entry name" value="DRE_TIM_HMGL"/>
    <property type="match status" value="1"/>
</dbReference>
<feature type="domain" description="Pyruvate carboxyltransferase" evidence="6">
    <location>
        <begin position="7"/>
        <end position="274"/>
    </location>
</feature>
<dbReference type="GO" id="GO:0046872">
    <property type="term" value="F:metal ion binding"/>
    <property type="evidence" value="ECO:0007669"/>
    <property type="project" value="UniProtKB-KW"/>
</dbReference>
<dbReference type="KEGG" id="man:A11S_805"/>
<evidence type="ECO:0000256" key="4">
    <source>
        <dbReference type="ARBA" id="ARBA00022723"/>
    </source>
</evidence>
<dbReference type="InterPro" id="IPR000891">
    <property type="entry name" value="PYR_CT"/>
</dbReference>
<dbReference type="GO" id="GO:0046951">
    <property type="term" value="P:ketone body biosynthetic process"/>
    <property type="evidence" value="ECO:0007669"/>
    <property type="project" value="TreeGrafter"/>
</dbReference>
<sequence>MAFPTRVKIVEVGPRDGLQNERQTVPASVKIELIGRLGNAGLSVIESGAFVSPKWVPQMADTADVLAGIDRRAGVTYPVLVPNEKGMEGAIVAGVDEIAVFAAASESFSQKNINCTIAESFDRFAPVMDMARANNIRVRGYVSCVAGCPYEGAIAPDAVADVAAKLFDMGCYEISLGDTIGVGTPIVTATMLRAVMVRVPVEKLALHCHNTYGQALANIYTGLEMGVAVFDSSVGGLGGCPYAKGASGNVATEDVLYMLNGMGIETGVDINAVVDTAWFISNHLGRKPDSKVANAMRAGE</sequence>
<evidence type="ECO:0000259" key="6">
    <source>
        <dbReference type="PROSITE" id="PS50991"/>
    </source>
</evidence>
<dbReference type="InterPro" id="IPR013785">
    <property type="entry name" value="Aldolase_TIM"/>
</dbReference>
<keyword evidence="5 7" id="KW-0456">Lyase</keyword>
<protein>
    <recommendedName>
        <fullName evidence="3">hydroxymethylglutaryl-CoA lyase</fullName>
        <ecNumber evidence="3">4.1.3.4</ecNumber>
    </recommendedName>
</protein>
<name>M4VEI1_9BACT</name>
<dbReference type="EMBL" id="CP003538">
    <property type="protein sequence ID" value="AGH97628.1"/>
    <property type="molecule type" value="Genomic_DNA"/>
</dbReference>
<dbReference type="Proteomes" id="UP000011932">
    <property type="component" value="Chromosome"/>
</dbReference>
<dbReference type="NCBIfam" id="NF004283">
    <property type="entry name" value="PRK05692.1"/>
    <property type="match status" value="1"/>
</dbReference>
<dbReference type="STRING" id="349215.A11S_805"/>
<dbReference type="InterPro" id="IPR043594">
    <property type="entry name" value="HMGL"/>
</dbReference>
<organism evidence="7 8">
    <name type="scientific">Micavibrio aeruginosavorus EPB</name>
    <dbReference type="NCBI Taxonomy" id="349215"/>
    <lineage>
        <taxon>Bacteria</taxon>
        <taxon>Pseudomonadati</taxon>
        <taxon>Bdellovibrionota</taxon>
        <taxon>Bdellovibrionia</taxon>
        <taxon>Bdellovibrionales</taxon>
        <taxon>Pseudobdellovibrionaceae</taxon>
        <taxon>Micavibrio</taxon>
    </lineage>
</organism>
<proteinExistence type="inferred from homology"/>
<dbReference type="Gene3D" id="3.20.20.70">
    <property type="entry name" value="Aldolase class I"/>
    <property type="match status" value="1"/>
</dbReference>
<dbReference type="GO" id="GO:0004419">
    <property type="term" value="F:hydroxymethylglutaryl-CoA lyase activity"/>
    <property type="evidence" value="ECO:0007669"/>
    <property type="project" value="UniProtKB-EC"/>
</dbReference>